<dbReference type="PANTHER" id="PTHR11105">
    <property type="entry name" value="CITRATE LYASE SUBUNIT BETA-RELATED"/>
    <property type="match status" value="1"/>
</dbReference>
<dbReference type="RefSeq" id="WP_110402328.1">
    <property type="nucleotide sequence ID" value="NZ_QJJS01000024.1"/>
</dbReference>
<evidence type="ECO:0000259" key="2">
    <source>
        <dbReference type="Pfam" id="PF03328"/>
    </source>
</evidence>
<dbReference type="OrthoDB" id="8481499at2"/>
<dbReference type="GO" id="GO:0046872">
    <property type="term" value="F:metal ion binding"/>
    <property type="evidence" value="ECO:0007669"/>
    <property type="project" value="UniProtKB-KW"/>
</dbReference>
<keyword evidence="3" id="KW-0456">Lyase</keyword>
<feature type="domain" description="HpcH/HpaI aldolase/citrate lyase" evidence="2">
    <location>
        <begin position="55"/>
        <end position="188"/>
    </location>
</feature>
<dbReference type="PANTHER" id="PTHR11105:SF0">
    <property type="entry name" value="CITRAMALYL-COA LYASE, MITOCHONDRIAL"/>
    <property type="match status" value="1"/>
</dbReference>
<dbReference type="InterPro" id="IPR040186">
    <property type="entry name" value="Citramalyl-CoA_lyase"/>
</dbReference>
<dbReference type="Gene3D" id="6.10.140.960">
    <property type="match status" value="1"/>
</dbReference>
<accession>A0A318H5Z2</accession>
<reference evidence="3 4" key="1">
    <citation type="submission" date="2018-05" db="EMBL/GenBank/DDBJ databases">
        <title>Genomic Encyclopedia of Type Strains, Phase IV (KMG-IV): sequencing the most valuable type-strain genomes for metagenomic binning, comparative biology and taxonomic classification.</title>
        <authorList>
            <person name="Goeker M."/>
        </authorList>
    </citation>
    <scope>NUCLEOTIDE SEQUENCE [LARGE SCALE GENOMIC DNA]</scope>
    <source>
        <strain evidence="3 4">DSM 566</strain>
    </source>
</reference>
<dbReference type="GO" id="GO:0047777">
    <property type="term" value="F:(S)-citramalyl-CoA lyase activity"/>
    <property type="evidence" value="ECO:0007669"/>
    <property type="project" value="TreeGrafter"/>
</dbReference>
<dbReference type="GO" id="GO:0106064">
    <property type="term" value="P:regulation of cobalamin metabolic process"/>
    <property type="evidence" value="ECO:0007669"/>
    <property type="project" value="TreeGrafter"/>
</dbReference>
<evidence type="ECO:0000313" key="4">
    <source>
        <dbReference type="Proteomes" id="UP000247811"/>
    </source>
</evidence>
<organism evidence="3 4">
    <name type="scientific">Sphaerotilus hippei</name>
    <dbReference type="NCBI Taxonomy" id="744406"/>
    <lineage>
        <taxon>Bacteria</taxon>
        <taxon>Pseudomonadati</taxon>
        <taxon>Pseudomonadota</taxon>
        <taxon>Betaproteobacteria</taxon>
        <taxon>Burkholderiales</taxon>
        <taxon>Sphaerotilaceae</taxon>
        <taxon>Sphaerotilus</taxon>
    </lineage>
</organism>
<keyword evidence="4" id="KW-1185">Reference proteome</keyword>
<protein>
    <submittedName>
        <fullName evidence="3">Citrate lyase subunit beta/citryl-CoA lyase</fullName>
    </submittedName>
</protein>
<dbReference type="Proteomes" id="UP000247811">
    <property type="component" value="Unassembled WGS sequence"/>
</dbReference>
<dbReference type="EMBL" id="QJJS01000024">
    <property type="protein sequence ID" value="PXW92400.1"/>
    <property type="molecule type" value="Genomic_DNA"/>
</dbReference>
<dbReference type="Gene3D" id="3.20.20.60">
    <property type="entry name" value="Phosphoenolpyruvate-binding domains"/>
    <property type="match status" value="1"/>
</dbReference>
<name>A0A318H5Z2_9BURK</name>
<comment type="caution">
    <text evidence="3">The sequence shown here is derived from an EMBL/GenBank/DDBJ whole genome shotgun (WGS) entry which is preliminary data.</text>
</comment>
<keyword evidence="1" id="KW-0479">Metal-binding</keyword>
<dbReference type="InterPro" id="IPR040442">
    <property type="entry name" value="Pyrv_kinase-like_dom_sf"/>
</dbReference>
<evidence type="ECO:0000256" key="1">
    <source>
        <dbReference type="ARBA" id="ARBA00022723"/>
    </source>
</evidence>
<dbReference type="Pfam" id="PF03328">
    <property type="entry name" value="HpcH_HpaI"/>
    <property type="match status" value="1"/>
</dbReference>
<proteinExistence type="predicted"/>
<evidence type="ECO:0000313" key="3">
    <source>
        <dbReference type="EMBL" id="PXW92400.1"/>
    </source>
</evidence>
<sequence length="343" mass="37650">MSAPSVPLVHPRDALFESDERAPTLPVCDHYAGVEVRMRKALALQAELGPVFDVTLDGEDGAPVGGEVEHAHLMAELVDSTANHHDRVGVRVQTVDHPAFEAMVDTVVARAGARLAYLMVPKPRHLQDIEQAIAAIDAASRRHGLGRSIPVHTLIETHGALREVEAIAALPRIESLSFGLMDFVSAHRGAIPHSAMTAAGQFSHPLVVRAKLAIAAACHGRGKTPSHCVVTEFKHLNALQDAATRACREFGYTRMWSIHPDQIRPIVEAFSPTTAEIDLAIQIIEAAQQAQWGPIRHRHQGQDQLHDRASYRYFWHVIERAHRTSLHGQAQLPVEVSARYFGT</sequence>
<dbReference type="InterPro" id="IPR015813">
    <property type="entry name" value="Pyrv/PenolPyrv_kinase-like_dom"/>
</dbReference>
<dbReference type="AlphaFoldDB" id="A0A318H5Z2"/>
<dbReference type="InterPro" id="IPR005000">
    <property type="entry name" value="Aldolase/citrate-lyase_domain"/>
</dbReference>
<gene>
    <name evidence="3" type="ORF">C7444_1249</name>
</gene>
<dbReference type="SUPFAM" id="SSF51621">
    <property type="entry name" value="Phosphoenolpyruvate/pyruvate domain"/>
    <property type="match status" value="1"/>
</dbReference>